<evidence type="ECO:0000313" key="10">
    <source>
        <dbReference type="Proteomes" id="UP000199444"/>
    </source>
</evidence>
<keyword evidence="3" id="KW-1003">Cell membrane</keyword>
<evidence type="ECO:0000313" key="9">
    <source>
        <dbReference type="EMBL" id="SDQ88393.1"/>
    </source>
</evidence>
<accession>A0A1H1EI58</accession>
<evidence type="ECO:0000256" key="4">
    <source>
        <dbReference type="ARBA" id="ARBA00022729"/>
    </source>
</evidence>
<dbReference type="CDD" id="cd06353">
    <property type="entry name" value="PBP1_Med-like"/>
    <property type="match status" value="1"/>
</dbReference>
<gene>
    <name evidence="9" type="ORF">SAMN05216231_2899</name>
</gene>
<organism evidence="9 10">
    <name type="scientific">Virgibacillus salinus</name>
    <dbReference type="NCBI Taxonomy" id="553311"/>
    <lineage>
        <taxon>Bacteria</taxon>
        <taxon>Bacillati</taxon>
        <taxon>Bacillota</taxon>
        <taxon>Bacilli</taxon>
        <taxon>Bacillales</taxon>
        <taxon>Bacillaceae</taxon>
        <taxon>Virgibacillus</taxon>
    </lineage>
</organism>
<keyword evidence="6" id="KW-0449">Lipoprotein</keyword>
<feature type="domain" description="ABC transporter substrate-binding protein PnrA-like" evidence="8">
    <location>
        <begin position="30"/>
        <end position="316"/>
    </location>
</feature>
<reference evidence="9 10" key="1">
    <citation type="submission" date="2016-10" db="EMBL/GenBank/DDBJ databases">
        <authorList>
            <person name="de Groot N.N."/>
        </authorList>
    </citation>
    <scope>NUCLEOTIDE SEQUENCE [LARGE SCALE GENOMIC DNA]</scope>
    <source>
        <strain evidence="9 10">CGMCC 1.10449</strain>
    </source>
</reference>
<keyword evidence="7" id="KW-0812">Transmembrane</keyword>
<dbReference type="PANTHER" id="PTHR34296">
    <property type="entry name" value="TRANSCRIPTIONAL ACTIVATOR PROTEIN MED"/>
    <property type="match status" value="1"/>
</dbReference>
<dbReference type="EMBL" id="FNKD01000003">
    <property type="protein sequence ID" value="SDQ88393.1"/>
    <property type="molecule type" value="Genomic_DNA"/>
</dbReference>
<dbReference type="PANTHER" id="PTHR34296:SF2">
    <property type="entry name" value="ABC TRANSPORTER GUANOSINE-BINDING PROTEIN NUPN"/>
    <property type="match status" value="1"/>
</dbReference>
<evidence type="ECO:0000256" key="5">
    <source>
        <dbReference type="ARBA" id="ARBA00023136"/>
    </source>
</evidence>
<feature type="transmembrane region" description="Helical" evidence="7">
    <location>
        <begin position="6"/>
        <end position="24"/>
    </location>
</feature>
<comment type="subcellular location">
    <subcellularLocation>
        <location evidence="1">Cell membrane</location>
        <topology evidence="1">Lipid-anchor</topology>
    </subcellularLocation>
</comment>
<dbReference type="PROSITE" id="PS51257">
    <property type="entry name" value="PROKAR_LIPOPROTEIN"/>
    <property type="match status" value="1"/>
</dbReference>
<evidence type="ECO:0000256" key="3">
    <source>
        <dbReference type="ARBA" id="ARBA00022475"/>
    </source>
</evidence>
<keyword evidence="10" id="KW-1185">Reference proteome</keyword>
<evidence type="ECO:0000256" key="2">
    <source>
        <dbReference type="ARBA" id="ARBA00008610"/>
    </source>
</evidence>
<dbReference type="Proteomes" id="UP000199444">
    <property type="component" value="Unassembled WGS sequence"/>
</dbReference>
<dbReference type="STRING" id="553311.SAMN05216231_2899"/>
<dbReference type="InterPro" id="IPR050957">
    <property type="entry name" value="BMP_lipoprotein"/>
</dbReference>
<dbReference type="AlphaFoldDB" id="A0A1H1EI58"/>
<dbReference type="GO" id="GO:0005886">
    <property type="term" value="C:plasma membrane"/>
    <property type="evidence" value="ECO:0007669"/>
    <property type="project" value="UniProtKB-SubCell"/>
</dbReference>
<dbReference type="InterPro" id="IPR003760">
    <property type="entry name" value="PnrA-like"/>
</dbReference>
<proteinExistence type="inferred from homology"/>
<sequence length="322" mass="36493">MKKVSIVILTAIIFMILSGCSNYFDQGKLQKAGMLVETSIHDQPWGKKGYQGLLEIEEEFNVDVFFKEGIQTEQEVNEAVDELVNQGVNLIFGHSSTYGKHFKDISTAYPDVHFVYFNGGQFDEDLTSLNFNSHAMGFFGGMIAARMTETDNVGVVGAFEWQPEIEGFYEGAKYQNQEVEVHLSYVNNWNESQLALEKYEHMQNKNVDVFYPTGDMFSASIIKQASEDDLYAIGYVSDQSYIAENTVLTSTIQHVEKLYVLTAEKFDEGELRGGVLTFDFKDEVISLGKYSPDVPEEFKDKMKEAVEEYKETGLLPNEQESD</sequence>
<evidence type="ECO:0000256" key="6">
    <source>
        <dbReference type="ARBA" id="ARBA00023288"/>
    </source>
</evidence>
<protein>
    <submittedName>
        <fullName evidence="9">Nucleoside-binding protein</fullName>
    </submittedName>
</protein>
<evidence type="ECO:0000259" key="8">
    <source>
        <dbReference type="Pfam" id="PF02608"/>
    </source>
</evidence>
<keyword evidence="4" id="KW-0732">Signal</keyword>
<dbReference type="Pfam" id="PF02608">
    <property type="entry name" value="Bmp"/>
    <property type="match status" value="1"/>
</dbReference>
<keyword evidence="7" id="KW-1133">Transmembrane helix</keyword>
<evidence type="ECO:0000256" key="1">
    <source>
        <dbReference type="ARBA" id="ARBA00004193"/>
    </source>
</evidence>
<keyword evidence="5 7" id="KW-0472">Membrane</keyword>
<comment type="similarity">
    <text evidence="2">Belongs to the BMP lipoprotein family.</text>
</comment>
<name>A0A1H1EI58_9BACI</name>
<dbReference type="InterPro" id="IPR028082">
    <property type="entry name" value="Peripla_BP_I"/>
</dbReference>
<dbReference type="Gene3D" id="3.40.50.2300">
    <property type="match status" value="2"/>
</dbReference>
<dbReference type="SUPFAM" id="SSF53822">
    <property type="entry name" value="Periplasmic binding protein-like I"/>
    <property type="match status" value="1"/>
</dbReference>
<evidence type="ECO:0000256" key="7">
    <source>
        <dbReference type="SAM" id="Phobius"/>
    </source>
</evidence>